<dbReference type="InterPro" id="IPR058913">
    <property type="entry name" value="Integrase_dom_put"/>
</dbReference>
<proteinExistence type="predicted"/>
<dbReference type="PANTHER" id="PTHR46585">
    <property type="entry name" value="INTEGRASE CORE DOMAIN CONTAINING PROTEIN"/>
    <property type="match status" value="1"/>
</dbReference>
<dbReference type="OrthoDB" id="10267344at2759"/>
<dbReference type="Gene3D" id="3.30.420.10">
    <property type="entry name" value="Ribonuclease H-like superfamily/Ribonuclease H"/>
    <property type="match status" value="1"/>
</dbReference>
<reference evidence="1" key="1">
    <citation type="submission" date="2020-04" db="EMBL/GenBank/DDBJ databases">
        <authorList>
            <person name="Alioto T."/>
            <person name="Alioto T."/>
            <person name="Gomez Garrido J."/>
        </authorList>
    </citation>
    <scope>NUCLEOTIDE SEQUENCE</scope>
    <source>
        <strain evidence="1">A484AB</strain>
    </source>
</reference>
<dbReference type="EMBL" id="CACRXK020000489">
    <property type="protein sequence ID" value="CAB3982313.1"/>
    <property type="molecule type" value="Genomic_DNA"/>
</dbReference>
<dbReference type="AlphaFoldDB" id="A0A6S7FXS3"/>
<protein>
    <submittedName>
        <fullName evidence="1">Uncharacterized transposon-derived</fullName>
    </submittedName>
</protein>
<dbReference type="Pfam" id="PF24764">
    <property type="entry name" value="rva_4"/>
    <property type="match status" value="1"/>
</dbReference>
<dbReference type="SUPFAM" id="SSF53098">
    <property type="entry name" value="Ribonuclease H-like"/>
    <property type="match status" value="1"/>
</dbReference>
<evidence type="ECO:0000313" key="1">
    <source>
        <dbReference type="EMBL" id="CAB3982313.1"/>
    </source>
</evidence>
<dbReference type="GO" id="GO:0003676">
    <property type="term" value="F:nucleic acid binding"/>
    <property type="evidence" value="ECO:0007669"/>
    <property type="project" value="InterPro"/>
</dbReference>
<comment type="caution">
    <text evidence="1">The sequence shown here is derived from an EMBL/GenBank/DDBJ whole genome shotgun (WGS) entry which is preliminary data.</text>
</comment>
<name>A0A6S7FXS3_PARCT</name>
<dbReference type="GO" id="GO:0015074">
    <property type="term" value="P:DNA integration"/>
    <property type="evidence" value="ECO:0007669"/>
    <property type="project" value="InterPro"/>
</dbReference>
<dbReference type="PANTHER" id="PTHR46585:SF1">
    <property type="entry name" value="CHROMO DOMAIN-CONTAINING PROTEIN"/>
    <property type="match status" value="1"/>
</dbReference>
<dbReference type="InterPro" id="IPR036397">
    <property type="entry name" value="RNaseH_sf"/>
</dbReference>
<evidence type="ECO:0000313" key="2">
    <source>
        <dbReference type="Proteomes" id="UP001152795"/>
    </source>
</evidence>
<dbReference type="InterPro" id="IPR001584">
    <property type="entry name" value="Integrase_cat-core"/>
</dbReference>
<dbReference type="PROSITE" id="PS50994">
    <property type="entry name" value="INTEGRASE"/>
    <property type="match status" value="1"/>
</dbReference>
<accession>A0A6S7FXS3</accession>
<sequence length="294" mass="35078">MSSKNISRELIKKAARLLKGKKLTNEQQAAYRLHAQKRVKYKRLKIHVTRRNQQWSIDLADLNNLSRYNNQYRYMLVCIDVYSRYGMVKLLKTKSARNVANKFEELLREYGVPEKVQSDEGTEFSIIKRDLAPRYGFQLFSTFNRETKAVHAERFIRTFKEMVLRSLTTLNLKYRYVDYLPIVVERYNESPHAGIFNATPHDIYIRGKSLNSRKLLKRMLNKSQPTRNLLHEGDRVRLSRVKNNIFEKSSLQRWVREKFIVHKVLITDPVTYELRDEKGEKIKGIFYREELQKI</sequence>
<keyword evidence="2" id="KW-1185">Reference proteome</keyword>
<dbReference type="InterPro" id="IPR012337">
    <property type="entry name" value="RNaseH-like_sf"/>
</dbReference>
<dbReference type="Proteomes" id="UP001152795">
    <property type="component" value="Unassembled WGS sequence"/>
</dbReference>
<gene>
    <name evidence="1" type="ORF">PACLA_8A042490</name>
</gene>
<organism evidence="1 2">
    <name type="scientific">Paramuricea clavata</name>
    <name type="common">Red gorgonian</name>
    <name type="synonym">Violescent sea-whip</name>
    <dbReference type="NCBI Taxonomy" id="317549"/>
    <lineage>
        <taxon>Eukaryota</taxon>
        <taxon>Metazoa</taxon>
        <taxon>Cnidaria</taxon>
        <taxon>Anthozoa</taxon>
        <taxon>Octocorallia</taxon>
        <taxon>Malacalcyonacea</taxon>
        <taxon>Plexauridae</taxon>
        <taxon>Paramuricea</taxon>
    </lineage>
</organism>